<name>A0ABZ1SD09_9ACTN</name>
<dbReference type="InterPro" id="IPR036396">
    <property type="entry name" value="Cyt_P450_sf"/>
</dbReference>
<organism evidence="4 5">
    <name type="scientific">Micromonospora globbae</name>
    <dbReference type="NCBI Taxonomy" id="1894969"/>
    <lineage>
        <taxon>Bacteria</taxon>
        <taxon>Bacillati</taxon>
        <taxon>Actinomycetota</taxon>
        <taxon>Actinomycetes</taxon>
        <taxon>Micromonosporales</taxon>
        <taxon>Micromonosporaceae</taxon>
        <taxon>Micromonospora</taxon>
    </lineage>
</organism>
<dbReference type="InterPro" id="IPR001128">
    <property type="entry name" value="Cyt_P450"/>
</dbReference>
<keyword evidence="2" id="KW-0349">Heme</keyword>
<evidence type="ECO:0000313" key="5">
    <source>
        <dbReference type="Proteomes" id="UP001432190"/>
    </source>
</evidence>
<dbReference type="Proteomes" id="UP001432190">
    <property type="component" value="Chromosome"/>
</dbReference>
<dbReference type="Gene3D" id="1.10.630.10">
    <property type="entry name" value="Cytochrome P450"/>
    <property type="match status" value="1"/>
</dbReference>
<evidence type="ECO:0000256" key="2">
    <source>
        <dbReference type="RuleBase" id="RU000461"/>
    </source>
</evidence>
<keyword evidence="2" id="KW-0408">Iron</keyword>
<feature type="compositionally biased region" description="Low complexity" evidence="3">
    <location>
        <begin position="1"/>
        <end position="11"/>
    </location>
</feature>
<evidence type="ECO:0000313" key="4">
    <source>
        <dbReference type="EMBL" id="WUP51177.1"/>
    </source>
</evidence>
<feature type="compositionally biased region" description="Pro residues" evidence="3">
    <location>
        <begin position="12"/>
        <end position="22"/>
    </location>
</feature>
<feature type="compositionally biased region" description="Polar residues" evidence="3">
    <location>
        <begin position="215"/>
        <end position="228"/>
    </location>
</feature>
<dbReference type="PROSITE" id="PS00086">
    <property type="entry name" value="CYTOCHROME_P450"/>
    <property type="match status" value="1"/>
</dbReference>
<protein>
    <submittedName>
        <fullName evidence="4">Cytochrome P450</fullName>
    </submittedName>
</protein>
<keyword evidence="2" id="KW-0560">Oxidoreductase</keyword>
<sequence>MTLTWPDIAPAPDAPPCGPPTLDPDTGSTLTRYADVRAALTEPACRVPVAPPGAAYTLAWLRGAVSRFSAPEHHPARRAAGLAALDPLDPADLRREAARATAAALDAAGGRLDVPSALARRVPVRVLAGRLGMADPEAAVTSVATVAAAYQPGADPVAVWRADAAVVELVAQSPPAGTEVLANRIGLLVQACDATAGLVGAGARHLLPTAAGTAAETSPATGTVTDASPATGGVTDVSPVGDTADLLAEVLRLDPPVRGTRRITAGPVRLGGVDLPPDTALLLRFDAANRDPAVFARPDAFAPGRPVPALTFGAGPRGCPGRRHALALASGVLDVLRERCRRAPEPVTYAPHPLLRVPTRLEVIPR</sequence>
<dbReference type="PANTHER" id="PTHR46696:SF1">
    <property type="entry name" value="CYTOCHROME P450 YJIB-RELATED"/>
    <property type="match status" value="1"/>
</dbReference>
<evidence type="ECO:0000256" key="1">
    <source>
        <dbReference type="ARBA" id="ARBA00010617"/>
    </source>
</evidence>
<dbReference type="EMBL" id="CP108084">
    <property type="protein sequence ID" value="WUP51177.1"/>
    <property type="molecule type" value="Genomic_DNA"/>
</dbReference>
<proteinExistence type="inferred from homology"/>
<gene>
    <name evidence="4" type="ORF">OG994_06625</name>
</gene>
<dbReference type="RefSeq" id="WP_328852549.1">
    <property type="nucleotide sequence ID" value="NZ_CP108084.1"/>
</dbReference>
<evidence type="ECO:0000256" key="3">
    <source>
        <dbReference type="SAM" id="MobiDB-lite"/>
    </source>
</evidence>
<keyword evidence="5" id="KW-1185">Reference proteome</keyword>
<reference evidence="4" key="1">
    <citation type="submission" date="2022-10" db="EMBL/GenBank/DDBJ databases">
        <title>The complete genomes of actinobacterial strains from the NBC collection.</title>
        <authorList>
            <person name="Joergensen T.S."/>
            <person name="Alvarez Arevalo M."/>
            <person name="Sterndorff E.B."/>
            <person name="Faurdal D."/>
            <person name="Vuksanovic O."/>
            <person name="Mourched A.-S."/>
            <person name="Charusanti P."/>
            <person name="Shaw S."/>
            <person name="Blin K."/>
            <person name="Weber T."/>
        </authorList>
    </citation>
    <scope>NUCLEOTIDE SEQUENCE</scope>
    <source>
        <strain evidence="4">NBC_00256</strain>
    </source>
</reference>
<dbReference type="PANTHER" id="PTHR46696">
    <property type="entry name" value="P450, PUTATIVE (EUROFUNG)-RELATED"/>
    <property type="match status" value="1"/>
</dbReference>
<keyword evidence="2" id="KW-0479">Metal-binding</keyword>
<feature type="region of interest" description="Disordered" evidence="3">
    <location>
        <begin position="213"/>
        <end position="238"/>
    </location>
</feature>
<comment type="similarity">
    <text evidence="1 2">Belongs to the cytochrome P450 family.</text>
</comment>
<dbReference type="SUPFAM" id="SSF48264">
    <property type="entry name" value="Cytochrome P450"/>
    <property type="match status" value="1"/>
</dbReference>
<dbReference type="InterPro" id="IPR017972">
    <property type="entry name" value="Cyt_P450_CS"/>
</dbReference>
<feature type="region of interest" description="Disordered" evidence="3">
    <location>
        <begin position="1"/>
        <end position="27"/>
    </location>
</feature>
<keyword evidence="2" id="KW-0503">Monooxygenase</keyword>
<accession>A0ABZ1SD09</accession>
<dbReference type="Pfam" id="PF00067">
    <property type="entry name" value="p450"/>
    <property type="match status" value="1"/>
</dbReference>